<dbReference type="GO" id="GO:0004553">
    <property type="term" value="F:hydrolase activity, hydrolyzing O-glycosyl compounds"/>
    <property type="evidence" value="ECO:0007669"/>
    <property type="project" value="InterPro"/>
</dbReference>
<keyword evidence="5" id="KW-1185">Reference proteome</keyword>
<dbReference type="GO" id="GO:0005975">
    <property type="term" value="P:carbohydrate metabolic process"/>
    <property type="evidence" value="ECO:0007669"/>
    <property type="project" value="InterPro"/>
</dbReference>
<reference evidence="4 5" key="1">
    <citation type="submission" date="2016-11" db="EMBL/GenBank/DDBJ databases">
        <authorList>
            <person name="Jaros S."/>
            <person name="Januszkiewicz K."/>
            <person name="Wedrychowicz H."/>
        </authorList>
    </citation>
    <scope>NUCLEOTIDE SEQUENCE [LARGE SCALE GENOMIC DNA]</scope>
    <source>
        <strain evidence="4 5">DSM 46144</strain>
    </source>
</reference>
<feature type="domain" description="GH16" evidence="3">
    <location>
        <begin position="126"/>
        <end position="385"/>
    </location>
</feature>
<evidence type="ECO:0000256" key="2">
    <source>
        <dbReference type="SAM" id="SignalP"/>
    </source>
</evidence>
<accession>A0A1M7RL81</accession>
<gene>
    <name evidence="4" type="ORF">SAMN05443668_12019</name>
</gene>
<dbReference type="AlphaFoldDB" id="A0A1M7RL81"/>
<feature type="chain" id="PRO_5012884480" evidence="2">
    <location>
        <begin position="27"/>
        <end position="385"/>
    </location>
</feature>
<keyword evidence="2" id="KW-0732">Signal</keyword>
<dbReference type="Proteomes" id="UP000184440">
    <property type="component" value="Unassembled WGS sequence"/>
</dbReference>
<protein>
    <submittedName>
        <fullName evidence="4">Beta-glucanase, GH16 family</fullName>
    </submittedName>
</protein>
<evidence type="ECO:0000259" key="3">
    <source>
        <dbReference type="PROSITE" id="PS51762"/>
    </source>
</evidence>
<dbReference type="STRING" id="134849.SAMN05443668_12019"/>
<sequence>MGGRVIVAALAVLAALVVTPVTPAAAADLVLDVLTVPATAEEGQALSATARLRTTGGPVAVEALTVAVRDSDGGHFDFPGAHATTVPAEGYTFTTGHRTFPAGDYEIQVAVQLAGRWLDLRPHRYLTVRTNPVTFRQEFSGPAGAGPNYGLSTAMWFADPCREGCTGSLTRYSPDQARLDGRGHLALVAERVADTDTRCGGHSCRYAGPRLTMLDWVGNDGVAAWSQQGGHVSVRLKAPAGRGLRPALRTVGADQASAGLATAGGIDVVEAPGHRPGFVRQRVAGSLGFSRTVPLPGDGRSTDWHVYAVDWRSGPDGYLKWSVDGVRTAELTAAQAGAAWAAFRRPHALVLELAVDDAPTEPDAATTFPATALVDWLRVQRYPIQ</sequence>
<comment type="similarity">
    <text evidence="1">Belongs to the glycosyl hydrolase 16 family.</text>
</comment>
<dbReference type="CDD" id="cd08023">
    <property type="entry name" value="GH16_laminarinase_like"/>
    <property type="match status" value="1"/>
</dbReference>
<evidence type="ECO:0000313" key="5">
    <source>
        <dbReference type="Proteomes" id="UP000184440"/>
    </source>
</evidence>
<dbReference type="SUPFAM" id="SSF49899">
    <property type="entry name" value="Concanavalin A-like lectins/glucanases"/>
    <property type="match status" value="1"/>
</dbReference>
<dbReference type="Gene3D" id="2.60.120.200">
    <property type="match status" value="1"/>
</dbReference>
<dbReference type="Pfam" id="PF00722">
    <property type="entry name" value="Glyco_hydro_16"/>
    <property type="match status" value="1"/>
</dbReference>
<dbReference type="RefSeq" id="WP_073264596.1">
    <property type="nucleotide sequence ID" value="NZ_FRCS01000020.1"/>
</dbReference>
<dbReference type="EMBL" id="FRCS01000020">
    <property type="protein sequence ID" value="SHN47063.1"/>
    <property type="molecule type" value="Genomic_DNA"/>
</dbReference>
<dbReference type="PROSITE" id="PS51762">
    <property type="entry name" value="GH16_2"/>
    <property type="match status" value="1"/>
</dbReference>
<dbReference type="PANTHER" id="PTHR10963:SF55">
    <property type="entry name" value="GLYCOSIDE HYDROLASE FAMILY 16 PROTEIN"/>
    <property type="match status" value="1"/>
</dbReference>
<dbReference type="InterPro" id="IPR013320">
    <property type="entry name" value="ConA-like_dom_sf"/>
</dbReference>
<dbReference type="InterPro" id="IPR000757">
    <property type="entry name" value="Beta-glucanase-like"/>
</dbReference>
<evidence type="ECO:0000256" key="1">
    <source>
        <dbReference type="ARBA" id="ARBA00006865"/>
    </source>
</evidence>
<feature type="signal peptide" evidence="2">
    <location>
        <begin position="1"/>
        <end position="26"/>
    </location>
</feature>
<dbReference type="InterPro" id="IPR050546">
    <property type="entry name" value="Glycosyl_Hydrlase_16"/>
</dbReference>
<organism evidence="4 5">
    <name type="scientific">Cryptosporangium aurantiacum</name>
    <dbReference type="NCBI Taxonomy" id="134849"/>
    <lineage>
        <taxon>Bacteria</taxon>
        <taxon>Bacillati</taxon>
        <taxon>Actinomycetota</taxon>
        <taxon>Actinomycetes</taxon>
        <taxon>Cryptosporangiales</taxon>
        <taxon>Cryptosporangiaceae</taxon>
        <taxon>Cryptosporangium</taxon>
    </lineage>
</organism>
<proteinExistence type="inferred from homology"/>
<dbReference type="PANTHER" id="PTHR10963">
    <property type="entry name" value="GLYCOSYL HYDROLASE-RELATED"/>
    <property type="match status" value="1"/>
</dbReference>
<name>A0A1M7RL81_9ACTN</name>
<evidence type="ECO:0000313" key="4">
    <source>
        <dbReference type="EMBL" id="SHN47063.1"/>
    </source>
</evidence>
<dbReference type="OrthoDB" id="9809583at2"/>